<dbReference type="GO" id="GO:0005737">
    <property type="term" value="C:cytoplasm"/>
    <property type="evidence" value="ECO:0007669"/>
    <property type="project" value="UniProtKB-SubCell"/>
</dbReference>
<protein>
    <recommendedName>
        <fullName evidence="6">Adenylate kinase</fullName>
        <ecNumber evidence="6">2.7.4.3</ecNumber>
    </recommendedName>
</protein>
<evidence type="ECO:0000256" key="7">
    <source>
        <dbReference type="SAM" id="Phobius"/>
    </source>
</evidence>
<keyword evidence="6" id="KW-0067">ATP-binding</keyword>
<evidence type="ECO:0000313" key="9">
    <source>
        <dbReference type="Proteomes" id="UP000178599"/>
    </source>
</evidence>
<comment type="catalytic activity">
    <reaction evidence="6">
        <text>AMP + ATP = 2 ADP</text>
        <dbReference type="Rhea" id="RHEA:12973"/>
        <dbReference type="ChEBI" id="CHEBI:30616"/>
        <dbReference type="ChEBI" id="CHEBI:456215"/>
        <dbReference type="ChEBI" id="CHEBI:456216"/>
        <dbReference type="EC" id="2.7.4.3"/>
    </reaction>
</comment>
<organism evidence="8 9">
    <name type="scientific">Candidatus Liptonbacteria bacterium RIFOXYB1_FULL_36_10</name>
    <dbReference type="NCBI Taxonomy" id="1798654"/>
    <lineage>
        <taxon>Bacteria</taxon>
        <taxon>Candidatus Liptoniibacteriota</taxon>
    </lineage>
</organism>
<evidence type="ECO:0000313" key="8">
    <source>
        <dbReference type="EMBL" id="OGZ03246.1"/>
    </source>
</evidence>
<evidence type="ECO:0000256" key="5">
    <source>
        <dbReference type="RuleBase" id="RU003330"/>
    </source>
</evidence>
<reference evidence="8 9" key="1">
    <citation type="journal article" date="2016" name="Nat. Commun.">
        <title>Thousands of microbial genomes shed light on interconnected biogeochemical processes in an aquifer system.</title>
        <authorList>
            <person name="Anantharaman K."/>
            <person name="Brown C.T."/>
            <person name="Hug L.A."/>
            <person name="Sharon I."/>
            <person name="Castelle C.J."/>
            <person name="Probst A.J."/>
            <person name="Thomas B.C."/>
            <person name="Singh A."/>
            <person name="Wilkins M.J."/>
            <person name="Karaoz U."/>
            <person name="Brodie E.L."/>
            <person name="Williams K.H."/>
            <person name="Hubbard S.S."/>
            <person name="Banfield J.F."/>
        </authorList>
    </citation>
    <scope>NUCLEOTIDE SEQUENCE [LARGE SCALE GENOMIC DNA]</scope>
</reference>
<keyword evidence="3 6" id="KW-0547">Nucleotide-binding</keyword>
<evidence type="ECO:0000256" key="4">
    <source>
        <dbReference type="ARBA" id="ARBA00022777"/>
    </source>
</evidence>
<dbReference type="InterPro" id="IPR000850">
    <property type="entry name" value="Adenylat/UMP-CMP_kin"/>
</dbReference>
<evidence type="ECO:0000256" key="6">
    <source>
        <dbReference type="RuleBase" id="RU003331"/>
    </source>
</evidence>
<dbReference type="CDD" id="cd01428">
    <property type="entry name" value="ADK"/>
    <property type="match status" value="1"/>
</dbReference>
<gene>
    <name evidence="8" type="ORF">A2390_01710</name>
</gene>
<dbReference type="InterPro" id="IPR027417">
    <property type="entry name" value="P-loop_NTPase"/>
</dbReference>
<keyword evidence="2" id="KW-0545">Nucleotide biosynthesis</keyword>
<dbReference type="Pfam" id="PF00406">
    <property type="entry name" value="ADK"/>
    <property type="match status" value="1"/>
</dbReference>
<dbReference type="EC" id="2.7.4.3" evidence="6"/>
<dbReference type="EMBL" id="MHLE01000006">
    <property type="protein sequence ID" value="OGZ03246.1"/>
    <property type="molecule type" value="Genomic_DNA"/>
</dbReference>
<comment type="caution">
    <text evidence="8">The sequence shown here is derived from an EMBL/GenBank/DDBJ whole genome shotgun (WGS) entry which is preliminary data.</text>
</comment>
<dbReference type="Proteomes" id="UP000178599">
    <property type="component" value="Unassembled WGS sequence"/>
</dbReference>
<keyword evidence="7" id="KW-1133">Transmembrane helix</keyword>
<proteinExistence type="inferred from homology"/>
<comment type="subunit">
    <text evidence="6">Monomer.</text>
</comment>
<keyword evidence="7" id="KW-0812">Transmembrane</keyword>
<comment type="subcellular location">
    <subcellularLocation>
        <location evidence="6">Cytoplasm</location>
    </subcellularLocation>
</comment>
<keyword evidence="4 5" id="KW-0418">Kinase</keyword>
<dbReference type="GO" id="GO:0005524">
    <property type="term" value="F:ATP binding"/>
    <property type="evidence" value="ECO:0007669"/>
    <property type="project" value="UniProtKB-KW"/>
</dbReference>
<dbReference type="PANTHER" id="PTHR23359">
    <property type="entry name" value="NUCLEOTIDE KINASE"/>
    <property type="match status" value="1"/>
</dbReference>
<evidence type="ECO:0000256" key="1">
    <source>
        <dbReference type="ARBA" id="ARBA00022679"/>
    </source>
</evidence>
<evidence type="ECO:0000256" key="3">
    <source>
        <dbReference type="ARBA" id="ARBA00022741"/>
    </source>
</evidence>
<sequence>MTPFGKFRIFEDAVLYITITKLKSQLDIIPILKNRLPSGFFAFWQISVLNGLFLWYAFFMKKIAVIIYGPPGSGKGTQANLLAWKKHLYHFDTGAFFEHLVHHNSSNKKNKTIQKEKELFDKGKLLTPSWVLKIVKDKVKKTAKVGLSIVFSGSPRTLFETYGNEKTKGLVPELESLYGKKNIHIFSLAVDPKDSLERNKVRLICSFCGLQAMGQKCGKLSECVFCGGKLAKRALDDPKNIETRISEYLNRTKPIEEALEKHGHKINKIDGTSLPYEVSERILKVIGSE</sequence>
<feature type="transmembrane region" description="Helical" evidence="7">
    <location>
        <begin position="40"/>
        <end position="59"/>
    </location>
</feature>
<dbReference type="SUPFAM" id="SSF52540">
    <property type="entry name" value="P-loop containing nucleoside triphosphate hydrolases"/>
    <property type="match status" value="1"/>
</dbReference>
<dbReference type="Gene3D" id="3.40.50.300">
    <property type="entry name" value="P-loop containing nucleotide triphosphate hydrolases"/>
    <property type="match status" value="1"/>
</dbReference>
<name>A0A1G2CPA7_9BACT</name>
<dbReference type="GO" id="GO:0004017">
    <property type="term" value="F:AMP kinase activity"/>
    <property type="evidence" value="ECO:0007669"/>
    <property type="project" value="UniProtKB-EC"/>
</dbReference>
<accession>A0A1G2CPA7</accession>
<dbReference type="AlphaFoldDB" id="A0A1G2CPA7"/>
<keyword evidence="7" id="KW-0472">Membrane</keyword>
<comment type="similarity">
    <text evidence="5">Belongs to the adenylate kinase family.</text>
</comment>
<keyword evidence="1 5" id="KW-0808">Transferase</keyword>
<evidence type="ECO:0000256" key="2">
    <source>
        <dbReference type="ARBA" id="ARBA00022727"/>
    </source>
</evidence>
<dbReference type="PRINTS" id="PR00094">
    <property type="entry name" value="ADENYLTKNASE"/>
</dbReference>